<dbReference type="RefSeq" id="WP_147284347.1">
    <property type="nucleotide sequence ID" value="NZ_QQAV01000004.1"/>
</dbReference>
<dbReference type="EMBL" id="QQAV01000004">
    <property type="protein sequence ID" value="RDI25137.1"/>
    <property type="molecule type" value="Genomic_DNA"/>
</dbReference>
<feature type="region of interest" description="Disordered" evidence="1">
    <location>
        <begin position="1"/>
        <end position="27"/>
    </location>
</feature>
<dbReference type="Pfam" id="PF11162">
    <property type="entry name" value="DUF2946"/>
    <property type="match status" value="1"/>
</dbReference>
<dbReference type="AlphaFoldDB" id="A0A370FFE6"/>
<evidence type="ECO:0000313" key="2">
    <source>
        <dbReference type="EMBL" id="RDI25137.1"/>
    </source>
</evidence>
<name>A0A370FFE6_9BURK</name>
<organism evidence="2 3">
    <name type="scientific">Pseudacidovorax intermedius</name>
    <dbReference type="NCBI Taxonomy" id="433924"/>
    <lineage>
        <taxon>Bacteria</taxon>
        <taxon>Pseudomonadati</taxon>
        <taxon>Pseudomonadota</taxon>
        <taxon>Betaproteobacteria</taxon>
        <taxon>Burkholderiales</taxon>
        <taxon>Comamonadaceae</taxon>
        <taxon>Pseudacidovorax</taxon>
    </lineage>
</organism>
<dbReference type="Proteomes" id="UP000255265">
    <property type="component" value="Unassembled WGS sequence"/>
</dbReference>
<evidence type="ECO:0008006" key="4">
    <source>
        <dbReference type="Google" id="ProtNLM"/>
    </source>
</evidence>
<reference evidence="2 3" key="1">
    <citation type="submission" date="2018-07" db="EMBL/GenBank/DDBJ databases">
        <title>Genomic Encyclopedia of Type Strains, Phase IV (KMG-IV): sequencing the most valuable type-strain genomes for metagenomic binning, comparative biology and taxonomic classification.</title>
        <authorList>
            <person name="Goeker M."/>
        </authorList>
    </citation>
    <scope>NUCLEOTIDE SEQUENCE [LARGE SCALE GENOMIC DNA]</scope>
    <source>
        <strain evidence="2 3">DSM 21352</strain>
    </source>
</reference>
<dbReference type="InterPro" id="IPR021333">
    <property type="entry name" value="DUF2946"/>
</dbReference>
<gene>
    <name evidence="2" type="ORF">DFR41_104193</name>
</gene>
<comment type="caution">
    <text evidence="2">The sequence shown here is derived from an EMBL/GenBank/DDBJ whole genome shotgun (WGS) entry which is preliminary data.</text>
</comment>
<evidence type="ECO:0000313" key="3">
    <source>
        <dbReference type="Proteomes" id="UP000255265"/>
    </source>
</evidence>
<dbReference type="OrthoDB" id="8854097at2"/>
<sequence length="79" mass="7963">MQEASPHVASALSVAHQGDDSGTAHDHGHCGLCQICHSVAMTDAAPAAPVAPPARVHPRSSAPHFASALLAQADKPPIS</sequence>
<feature type="region of interest" description="Disordered" evidence="1">
    <location>
        <begin position="49"/>
        <end position="79"/>
    </location>
</feature>
<proteinExistence type="predicted"/>
<accession>A0A370FFE6</accession>
<feature type="compositionally biased region" description="Basic and acidic residues" evidence="1">
    <location>
        <begin position="17"/>
        <end position="27"/>
    </location>
</feature>
<keyword evidence="3" id="KW-1185">Reference proteome</keyword>
<evidence type="ECO:0000256" key="1">
    <source>
        <dbReference type="SAM" id="MobiDB-lite"/>
    </source>
</evidence>
<protein>
    <recommendedName>
        <fullName evidence="4">DUF2946 domain-containing protein</fullName>
    </recommendedName>
</protein>